<evidence type="ECO:0000313" key="3">
    <source>
        <dbReference type="Proteomes" id="UP000239874"/>
    </source>
</evidence>
<proteinExistence type="predicted"/>
<keyword evidence="1" id="KW-0472">Membrane</keyword>
<dbReference type="OrthoDB" id="153031at2"/>
<evidence type="ECO:0000313" key="2">
    <source>
        <dbReference type="EMBL" id="PPJ39269.1"/>
    </source>
</evidence>
<keyword evidence="1" id="KW-1133">Transmembrane helix</keyword>
<dbReference type="Proteomes" id="UP000239874">
    <property type="component" value="Unassembled WGS sequence"/>
</dbReference>
<name>A0A2S6AVP5_9NOCA</name>
<gene>
    <name evidence="2" type="ORF">C5E45_03580</name>
</gene>
<feature type="transmembrane region" description="Helical" evidence="1">
    <location>
        <begin position="7"/>
        <end position="28"/>
    </location>
</feature>
<keyword evidence="1" id="KW-0812">Transmembrane</keyword>
<dbReference type="EMBL" id="PSZC01000002">
    <property type="protein sequence ID" value="PPJ39269.1"/>
    <property type="molecule type" value="Genomic_DNA"/>
</dbReference>
<evidence type="ECO:0008006" key="4">
    <source>
        <dbReference type="Google" id="ProtNLM"/>
    </source>
</evidence>
<reference evidence="2 3" key="1">
    <citation type="submission" date="2018-02" db="EMBL/GenBank/DDBJ databases">
        <title>8 Nocardia nova and 1 Nocardia cyriacigeorgica strain used for evolution to TMP-SMX.</title>
        <authorList>
            <person name="Mehta H."/>
            <person name="Weng J."/>
            <person name="Shamoo Y."/>
        </authorList>
    </citation>
    <scope>NUCLEOTIDE SEQUENCE [LARGE SCALE GENOMIC DNA]</scope>
    <source>
        <strain evidence="2 3">MDA3139</strain>
    </source>
</reference>
<organism evidence="2 3">
    <name type="scientific">Nocardia nova</name>
    <dbReference type="NCBI Taxonomy" id="37330"/>
    <lineage>
        <taxon>Bacteria</taxon>
        <taxon>Bacillati</taxon>
        <taxon>Actinomycetota</taxon>
        <taxon>Actinomycetes</taxon>
        <taxon>Mycobacteriales</taxon>
        <taxon>Nocardiaceae</taxon>
        <taxon>Nocardia</taxon>
    </lineage>
</organism>
<dbReference type="InterPro" id="IPR021424">
    <property type="entry name" value="PorA"/>
</dbReference>
<dbReference type="AlphaFoldDB" id="A0A2S6AVP5"/>
<accession>A0A2S6AVP5</accession>
<protein>
    <recommendedName>
        <fullName evidence="4">DUF3068 domain-containing protein</fullName>
    </recommendedName>
</protein>
<sequence>MLIRKSSLLWLLAGAVLIVGAVLIRFVFVPSMSTLPSDLDQGQKFEGTMQALNPQAFATGDLQHLLTPPMPITADRSIKVDAVDGNTAIITSTGVLNLPQGEKQSDVHTYAVDRVDFGPVNLSDQQRRELVPQNRQATFEPHKGLTFTFPMHPSRDGNLFYDSTLRTTAPAKFVDEKKLENRDVYRYHIEAAGPIADPATLAQFKAFPPAVPKVMIGGLLQAGLVPEASRTSLESALPSLPDQLTIGFSSINNVDASVDEQFGAPIAIAQNQAMYVTVPVNGTPLPVLPLSTIKMQSVESDVASTASTLSSNSTKLMLFGTVLPIILGALGIVALGLGVVRRKRPSARPAEVREVIESSPVAQQPPL</sequence>
<dbReference type="Pfam" id="PF11271">
    <property type="entry name" value="PorA"/>
    <property type="match status" value="1"/>
</dbReference>
<dbReference type="RefSeq" id="WP_104374235.1">
    <property type="nucleotide sequence ID" value="NZ_PSZC01000002.1"/>
</dbReference>
<comment type="caution">
    <text evidence="2">The sequence shown here is derived from an EMBL/GenBank/DDBJ whole genome shotgun (WGS) entry which is preliminary data.</text>
</comment>
<feature type="transmembrane region" description="Helical" evidence="1">
    <location>
        <begin position="316"/>
        <end position="340"/>
    </location>
</feature>
<evidence type="ECO:0000256" key="1">
    <source>
        <dbReference type="SAM" id="Phobius"/>
    </source>
</evidence>